<dbReference type="EMBL" id="AP027080">
    <property type="protein sequence ID" value="BDU72315.1"/>
    <property type="molecule type" value="Genomic_DNA"/>
</dbReference>
<keyword evidence="2" id="KW-1185">Reference proteome</keyword>
<gene>
    <name evidence="1" type="ORF">METEAL_14890</name>
</gene>
<name>A0AA48GQG0_9BACT</name>
<sequence>MSKIHPPKEGNVTQEEIYDQKISPLMKQIIAVCKEHKIPMVASFDCPNDEPEIGDSLRCTTALFGDEFIGKQDGFKEAFRILKRQPECFAITVMGAK</sequence>
<evidence type="ECO:0000313" key="2">
    <source>
        <dbReference type="Proteomes" id="UP001238179"/>
    </source>
</evidence>
<organism evidence="1 2">
    <name type="scientific">Mesoterricola silvestris</name>
    <dbReference type="NCBI Taxonomy" id="2927979"/>
    <lineage>
        <taxon>Bacteria</taxon>
        <taxon>Pseudomonadati</taxon>
        <taxon>Acidobacteriota</taxon>
        <taxon>Holophagae</taxon>
        <taxon>Holophagales</taxon>
        <taxon>Holophagaceae</taxon>
        <taxon>Mesoterricola</taxon>
    </lineage>
</organism>
<evidence type="ECO:0000313" key="1">
    <source>
        <dbReference type="EMBL" id="BDU72315.1"/>
    </source>
</evidence>
<proteinExistence type="predicted"/>
<reference evidence="2" key="1">
    <citation type="journal article" date="2023" name="Int. J. Syst. Evol. Microbiol.">
        <title>Mesoterricola silvestris gen. nov., sp. nov., Mesoterricola sediminis sp. nov., Geothrix oryzae sp. nov., Geothrix edaphica sp. nov., Geothrix rubra sp. nov., and Geothrix limicola sp. nov., six novel members of Acidobacteriota isolated from soils.</title>
        <authorList>
            <person name="Itoh H."/>
            <person name="Sugisawa Y."/>
            <person name="Mise K."/>
            <person name="Xu Z."/>
            <person name="Kuniyasu M."/>
            <person name="Ushijima N."/>
            <person name="Kawano K."/>
            <person name="Kobayashi E."/>
            <person name="Shiratori Y."/>
            <person name="Masuda Y."/>
            <person name="Senoo K."/>
        </authorList>
    </citation>
    <scope>NUCLEOTIDE SEQUENCE [LARGE SCALE GENOMIC DNA]</scope>
    <source>
        <strain evidence="2">W79</strain>
    </source>
</reference>
<dbReference type="KEGG" id="msil:METEAL_14890"/>
<dbReference type="Proteomes" id="UP001238179">
    <property type="component" value="Chromosome"/>
</dbReference>
<protein>
    <submittedName>
        <fullName evidence="1">Uncharacterized protein</fullName>
    </submittedName>
</protein>
<dbReference type="AlphaFoldDB" id="A0AA48GQG0"/>
<accession>A0AA48GQG0</accession>